<evidence type="ECO:0000313" key="2">
    <source>
        <dbReference type="EMBL" id="KAL1124685.1"/>
    </source>
</evidence>
<dbReference type="AlphaFoldDB" id="A0ABD0YBJ1"/>
<comment type="caution">
    <text evidence="2">The sequence shown here is derived from an EMBL/GenBank/DDBJ whole genome shotgun (WGS) entry which is preliminary data.</text>
</comment>
<organism evidence="2 3">
    <name type="scientific">Ranatra chinensis</name>
    <dbReference type="NCBI Taxonomy" id="642074"/>
    <lineage>
        <taxon>Eukaryota</taxon>
        <taxon>Metazoa</taxon>
        <taxon>Ecdysozoa</taxon>
        <taxon>Arthropoda</taxon>
        <taxon>Hexapoda</taxon>
        <taxon>Insecta</taxon>
        <taxon>Pterygota</taxon>
        <taxon>Neoptera</taxon>
        <taxon>Paraneoptera</taxon>
        <taxon>Hemiptera</taxon>
        <taxon>Heteroptera</taxon>
        <taxon>Panheteroptera</taxon>
        <taxon>Nepomorpha</taxon>
        <taxon>Nepidae</taxon>
        <taxon>Ranatrinae</taxon>
        <taxon>Ranatra</taxon>
    </lineage>
</organism>
<protein>
    <submittedName>
        <fullName evidence="2">Uncharacterized protein</fullName>
    </submittedName>
</protein>
<proteinExistence type="predicted"/>
<dbReference type="Proteomes" id="UP001558652">
    <property type="component" value="Unassembled WGS sequence"/>
</dbReference>
<reference evidence="2 3" key="1">
    <citation type="submission" date="2024-07" db="EMBL/GenBank/DDBJ databases">
        <title>Chromosome-level genome assembly of the water stick insect Ranatra chinensis (Heteroptera: Nepidae).</title>
        <authorList>
            <person name="Liu X."/>
        </authorList>
    </citation>
    <scope>NUCLEOTIDE SEQUENCE [LARGE SCALE GENOMIC DNA]</scope>
    <source>
        <strain evidence="2">Cailab_2021Rc</strain>
        <tissue evidence="2">Muscle</tissue>
    </source>
</reference>
<dbReference type="EMBL" id="JBFDAA010000010">
    <property type="protein sequence ID" value="KAL1124685.1"/>
    <property type="molecule type" value="Genomic_DNA"/>
</dbReference>
<accession>A0ABD0YBJ1</accession>
<sequence>MPICQNLFRSSARELDRERHGGNGASEGLRADRDRGKESASLGYCSIRPTRLIYGTLGSIETRLKLMLEATYAQPESLILTESNPLYYPRRTLPQRDLNLTRTTTPGTSLLLANYIVLGIYSGQVPVRRVLYLSGTLVYFQRQLCGNIRHNTIERFIKGWQIARTNFRRLLRVTTVTQAEDGVQAPKHVLPELEAGDDGNCGGHFCPLGLSDISGIRSQANDPTGRLPYRSSVFLEVLLLHQEEQLLSDGNIHQENVSPLENTCKKLS</sequence>
<feature type="region of interest" description="Disordered" evidence="1">
    <location>
        <begin position="12"/>
        <end position="34"/>
    </location>
</feature>
<keyword evidence="3" id="KW-1185">Reference proteome</keyword>
<name>A0ABD0YBJ1_9HEMI</name>
<evidence type="ECO:0000313" key="3">
    <source>
        <dbReference type="Proteomes" id="UP001558652"/>
    </source>
</evidence>
<gene>
    <name evidence="2" type="ORF">AAG570_001309</name>
</gene>
<evidence type="ECO:0000256" key="1">
    <source>
        <dbReference type="SAM" id="MobiDB-lite"/>
    </source>
</evidence>
<feature type="compositionally biased region" description="Basic and acidic residues" evidence="1">
    <location>
        <begin position="12"/>
        <end position="21"/>
    </location>
</feature>